<evidence type="ECO:0008006" key="4">
    <source>
        <dbReference type="Google" id="ProtNLM"/>
    </source>
</evidence>
<keyword evidence="1" id="KW-0732">Signal</keyword>
<organism evidence="2 3">
    <name type="scientific">Chondrus crispus</name>
    <name type="common">Carrageen Irish moss</name>
    <name type="synonym">Polymorpha crispa</name>
    <dbReference type="NCBI Taxonomy" id="2769"/>
    <lineage>
        <taxon>Eukaryota</taxon>
        <taxon>Rhodophyta</taxon>
        <taxon>Florideophyceae</taxon>
        <taxon>Rhodymeniophycidae</taxon>
        <taxon>Gigartinales</taxon>
        <taxon>Gigartinaceae</taxon>
        <taxon>Chondrus</taxon>
    </lineage>
</organism>
<reference evidence="3" key="1">
    <citation type="journal article" date="2013" name="Proc. Natl. Acad. Sci. U.S.A.">
        <title>Genome structure and metabolic features in the red seaweed Chondrus crispus shed light on evolution of the Archaeplastida.</title>
        <authorList>
            <person name="Collen J."/>
            <person name="Porcel B."/>
            <person name="Carre W."/>
            <person name="Ball S.G."/>
            <person name="Chaparro C."/>
            <person name="Tonon T."/>
            <person name="Barbeyron T."/>
            <person name="Michel G."/>
            <person name="Noel B."/>
            <person name="Valentin K."/>
            <person name="Elias M."/>
            <person name="Artiguenave F."/>
            <person name="Arun A."/>
            <person name="Aury J.M."/>
            <person name="Barbosa-Neto J.F."/>
            <person name="Bothwell J.H."/>
            <person name="Bouget F.Y."/>
            <person name="Brillet L."/>
            <person name="Cabello-Hurtado F."/>
            <person name="Capella-Gutierrez S."/>
            <person name="Charrier B."/>
            <person name="Cladiere L."/>
            <person name="Cock J.M."/>
            <person name="Coelho S.M."/>
            <person name="Colleoni C."/>
            <person name="Czjzek M."/>
            <person name="Da Silva C."/>
            <person name="Delage L."/>
            <person name="Denoeud F."/>
            <person name="Deschamps P."/>
            <person name="Dittami S.M."/>
            <person name="Gabaldon T."/>
            <person name="Gachon C.M."/>
            <person name="Groisillier A."/>
            <person name="Herve C."/>
            <person name="Jabbari K."/>
            <person name="Katinka M."/>
            <person name="Kloareg B."/>
            <person name="Kowalczyk N."/>
            <person name="Labadie K."/>
            <person name="Leblanc C."/>
            <person name="Lopez P.J."/>
            <person name="McLachlan D.H."/>
            <person name="Meslet-Cladiere L."/>
            <person name="Moustafa A."/>
            <person name="Nehr Z."/>
            <person name="Nyvall Collen P."/>
            <person name="Panaud O."/>
            <person name="Partensky F."/>
            <person name="Poulain J."/>
            <person name="Rensing S.A."/>
            <person name="Rousvoal S."/>
            <person name="Samson G."/>
            <person name="Symeonidi A."/>
            <person name="Weissenbach J."/>
            <person name="Zambounis A."/>
            <person name="Wincker P."/>
            <person name="Boyen C."/>
        </authorList>
    </citation>
    <scope>NUCLEOTIDE SEQUENCE [LARGE SCALE GENOMIC DNA]</scope>
    <source>
        <strain evidence="3">cv. Stackhouse</strain>
    </source>
</reference>
<dbReference type="AlphaFoldDB" id="R7QLD1"/>
<evidence type="ECO:0000256" key="1">
    <source>
        <dbReference type="SAM" id="SignalP"/>
    </source>
</evidence>
<proteinExistence type="predicted"/>
<accession>R7QLD1</accession>
<dbReference type="GeneID" id="17325889"/>
<dbReference type="Gramene" id="CDF38286">
    <property type="protein sequence ID" value="CDF38286"/>
    <property type="gene ID" value="CHC_T00006112001"/>
</dbReference>
<feature type="chain" id="PRO_5004454759" description="Secreted protein" evidence="1">
    <location>
        <begin position="22"/>
        <end position="87"/>
    </location>
</feature>
<dbReference type="KEGG" id="ccp:CHC_T00006112001"/>
<dbReference type="EMBL" id="HG001914">
    <property type="protein sequence ID" value="CDF38286.1"/>
    <property type="molecule type" value="Genomic_DNA"/>
</dbReference>
<keyword evidence="3" id="KW-1185">Reference proteome</keyword>
<dbReference type="Proteomes" id="UP000012073">
    <property type="component" value="Unassembled WGS sequence"/>
</dbReference>
<evidence type="ECO:0000313" key="3">
    <source>
        <dbReference type="Proteomes" id="UP000012073"/>
    </source>
</evidence>
<sequence length="87" mass="9458">MRQSLLLKISILSWLAIPHGAMLRSSIPSLPLPHATVTHRVQLVPSQAASTNVVQQHKSRSLLVRDEDRGGPLLSGSVSTPWTFLGL</sequence>
<feature type="signal peptide" evidence="1">
    <location>
        <begin position="1"/>
        <end position="21"/>
    </location>
</feature>
<dbReference type="RefSeq" id="XP_005718171.1">
    <property type="nucleotide sequence ID" value="XM_005718114.1"/>
</dbReference>
<gene>
    <name evidence="2" type="ORF">CHC_T00006112001</name>
</gene>
<protein>
    <recommendedName>
        <fullName evidence="4">Secreted protein</fullName>
    </recommendedName>
</protein>
<evidence type="ECO:0000313" key="2">
    <source>
        <dbReference type="EMBL" id="CDF38286.1"/>
    </source>
</evidence>
<name>R7QLD1_CHOCR</name>